<sequence>MSDRGSNAGLAGGGAIYGLGIFGAWVYFWQQADQFWEYVWAIFQGLFWPAFMVYELFDALGK</sequence>
<evidence type="ECO:0000313" key="2">
    <source>
        <dbReference type="EMBL" id="MCP2366894.1"/>
    </source>
</evidence>
<evidence type="ECO:0000256" key="1">
    <source>
        <dbReference type="SAM" id="Phobius"/>
    </source>
</evidence>
<dbReference type="Proteomes" id="UP000893823">
    <property type="component" value="Unassembled WGS sequence"/>
</dbReference>
<reference evidence="4" key="1">
    <citation type="submission" date="2016-10" db="EMBL/GenBank/DDBJ databases">
        <authorList>
            <person name="Varghese N."/>
            <person name="Submissions S."/>
        </authorList>
    </citation>
    <scope>NUCLEOTIDE SEQUENCE [LARGE SCALE GENOMIC DNA]</scope>
    <source>
        <strain evidence="4">CPCC 202695</strain>
    </source>
</reference>
<dbReference type="OrthoDB" id="679779at2"/>
<evidence type="ECO:0000313" key="5">
    <source>
        <dbReference type="Proteomes" id="UP000893823"/>
    </source>
</evidence>
<feature type="transmembrane region" description="Helical" evidence="1">
    <location>
        <begin position="35"/>
        <end position="57"/>
    </location>
</feature>
<reference evidence="3" key="2">
    <citation type="submission" date="2016-10" db="EMBL/GenBank/DDBJ databases">
        <authorList>
            <person name="de Groot N.N."/>
        </authorList>
    </citation>
    <scope>NUCLEOTIDE SEQUENCE [LARGE SCALE GENOMIC DNA]</scope>
    <source>
        <strain evidence="3">CPCC 202695</strain>
    </source>
</reference>
<dbReference type="Proteomes" id="UP000199482">
    <property type="component" value="Chromosome I"/>
</dbReference>
<evidence type="ECO:0000313" key="4">
    <source>
        <dbReference type="Proteomes" id="UP000199482"/>
    </source>
</evidence>
<reference evidence="2" key="3">
    <citation type="submission" date="2022-06" db="EMBL/GenBank/DDBJ databases">
        <title>Genomic Encyclopedia of Type Strains, Phase III (KMG-III): the genomes of soil and plant-associated and newly described type strains.</title>
        <authorList>
            <person name="Whitman W."/>
        </authorList>
    </citation>
    <scope>NUCLEOTIDE SEQUENCE</scope>
    <source>
        <strain evidence="2">CPCC 202695</strain>
    </source>
</reference>
<proteinExistence type="predicted"/>
<protein>
    <submittedName>
        <fullName evidence="3">Uncharacterized protein</fullName>
    </submittedName>
</protein>
<name>A0A1H1Z2L2_9MICO</name>
<feature type="transmembrane region" description="Helical" evidence="1">
    <location>
        <begin position="7"/>
        <end position="29"/>
    </location>
</feature>
<organism evidence="3 4">
    <name type="scientific">Agromyces flavus</name>
    <dbReference type="NCBI Taxonomy" id="589382"/>
    <lineage>
        <taxon>Bacteria</taxon>
        <taxon>Bacillati</taxon>
        <taxon>Actinomycetota</taxon>
        <taxon>Actinomycetes</taxon>
        <taxon>Micrococcales</taxon>
        <taxon>Microbacteriaceae</taxon>
        <taxon>Agromyces</taxon>
    </lineage>
</organism>
<keyword evidence="5" id="KW-1185">Reference proteome</keyword>
<keyword evidence="1" id="KW-1133">Transmembrane helix</keyword>
<keyword evidence="1" id="KW-0812">Transmembrane</keyword>
<dbReference type="RefSeq" id="WP_092674066.1">
    <property type="nucleotide sequence ID" value="NZ_BMDN01000002.1"/>
</dbReference>
<dbReference type="AlphaFoldDB" id="A0A1H1Z2L2"/>
<dbReference type="EMBL" id="SODL02000002">
    <property type="protein sequence ID" value="MCP2366894.1"/>
    <property type="molecule type" value="Genomic_DNA"/>
</dbReference>
<dbReference type="EMBL" id="LT629755">
    <property type="protein sequence ID" value="SDT27782.1"/>
    <property type="molecule type" value="Genomic_DNA"/>
</dbReference>
<evidence type="ECO:0000313" key="3">
    <source>
        <dbReference type="EMBL" id="SDT27782.1"/>
    </source>
</evidence>
<gene>
    <name evidence="2" type="ORF">BCL57_001048</name>
    <name evidence="3" type="ORF">SAMN04489721_2972</name>
</gene>
<keyword evidence="1" id="KW-0472">Membrane</keyword>
<accession>A0A1H1Z2L2</accession>